<dbReference type="SUPFAM" id="SSF103473">
    <property type="entry name" value="MFS general substrate transporter"/>
    <property type="match status" value="1"/>
</dbReference>
<comment type="subcellular location">
    <subcellularLocation>
        <location evidence="1">Membrane</location>
        <topology evidence="1">Multi-pass membrane protein</topology>
    </subcellularLocation>
</comment>
<dbReference type="EMBL" id="JBEPMB010000014">
    <property type="protein sequence ID" value="MET3616212.1"/>
    <property type="molecule type" value="Genomic_DNA"/>
</dbReference>
<sequence length="403" mass="40447">MKTNDNTSIGKERVFATMLLCFLIVTLDGFDTIAITFVAPILAKDWGISPAAMVPAFLATSVGAVVGYMACGPLALRFGARSMALASVVTFGLGSLATVMAADIASLTALRFVTALGLGGALPIAIARAADLMPGPKSATAAMMIATGISAGGVLAGIAGGPLMAHFGWKGVFIAGGILPLLLLPWIATAVRAGVAKARSTEGGSAVYALFGNGMGSATATLWLFAFLVFVIAYALISWMPTLALQMGLAPEKAPAIAAAFSMGGLVGDLLLISLSARVQTAMTLLVAAVIGLAGIVVFGLAGISVGATKPLAILMGMGFIPCCVAQSALAVTIYPAALRTTGIGWAAAMGRVGSIVGPGVGGAVLAFGWPPQRIVLAAAVPAVAAILLLLVFLRKRQVPLPA</sequence>
<dbReference type="InterPro" id="IPR020846">
    <property type="entry name" value="MFS_dom"/>
</dbReference>
<dbReference type="Proteomes" id="UP001549047">
    <property type="component" value="Unassembled WGS sequence"/>
</dbReference>
<keyword evidence="4 5" id="KW-0472">Membrane</keyword>
<reference evidence="7 8" key="1">
    <citation type="submission" date="2024-06" db="EMBL/GenBank/DDBJ databases">
        <title>Genomic Encyclopedia of Type Strains, Phase IV (KMG-IV): sequencing the most valuable type-strain genomes for metagenomic binning, comparative biology and taxonomic classification.</title>
        <authorList>
            <person name="Goeker M."/>
        </authorList>
    </citation>
    <scope>NUCLEOTIDE SEQUENCE [LARGE SCALE GENOMIC DNA]</scope>
    <source>
        <strain evidence="7 8">DSM 29780</strain>
    </source>
</reference>
<feature type="transmembrane region" description="Helical" evidence="5">
    <location>
        <begin position="48"/>
        <end position="71"/>
    </location>
</feature>
<feature type="transmembrane region" description="Helical" evidence="5">
    <location>
        <begin position="207"/>
        <end position="236"/>
    </location>
</feature>
<evidence type="ECO:0000256" key="4">
    <source>
        <dbReference type="ARBA" id="ARBA00023136"/>
    </source>
</evidence>
<evidence type="ECO:0000256" key="5">
    <source>
        <dbReference type="SAM" id="Phobius"/>
    </source>
</evidence>
<feature type="transmembrane region" description="Helical" evidence="5">
    <location>
        <begin position="285"/>
        <end position="306"/>
    </location>
</feature>
<dbReference type="Gene3D" id="1.20.1250.20">
    <property type="entry name" value="MFS general substrate transporter like domains"/>
    <property type="match status" value="2"/>
</dbReference>
<dbReference type="InterPro" id="IPR036259">
    <property type="entry name" value="MFS_trans_sf"/>
</dbReference>
<dbReference type="InterPro" id="IPR011701">
    <property type="entry name" value="MFS"/>
</dbReference>
<feature type="transmembrane region" description="Helical" evidence="5">
    <location>
        <begin position="312"/>
        <end position="337"/>
    </location>
</feature>
<evidence type="ECO:0000313" key="8">
    <source>
        <dbReference type="Proteomes" id="UP001549047"/>
    </source>
</evidence>
<dbReference type="PANTHER" id="PTHR23508:SF10">
    <property type="entry name" value="CARBOXYLIC ACID TRANSPORTER PROTEIN HOMOLOG"/>
    <property type="match status" value="1"/>
</dbReference>
<dbReference type="PROSITE" id="PS50850">
    <property type="entry name" value="MFS"/>
    <property type="match status" value="1"/>
</dbReference>
<feature type="transmembrane region" description="Helical" evidence="5">
    <location>
        <begin position="83"/>
        <end position="102"/>
    </location>
</feature>
<evidence type="ECO:0000313" key="7">
    <source>
        <dbReference type="EMBL" id="MET3616212.1"/>
    </source>
</evidence>
<accession>A0ABV2J624</accession>
<feature type="transmembrane region" description="Helical" evidence="5">
    <location>
        <begin position="139"/>
        <end position="160"/>
    </location>
</feature>
<feature type="transmembrane region" description="Helical" evidence="5">
    <location>
        <begin position="256"/>
        <end position="273"/>
    </location>
</feature>
<keyword evidence="8" id="KW-1185">Reference proteome</keyword>
<keyword evidence="3 5" id="KW-1133">Transmembrane helix</keyword>
<feature type="transmembrane region" description="Helical" evidence="5">
    <location>
        <begin position="172"/>
        <end position="195"/>
    </location>
</feature>
<evidence type="ECO:0000256" key="2">
    <source>
        <dbReference type="ARBA" id="ARBA00022692"/>
    </source>
</evidence>
<evidence type="ECO:0000259" key="6">
    <source>
        <dbReference type="PROSITE" id="PS50850"/>
    </source>
</evidence>
<keyword evidence="2 5" id="KW-0812">Transmembrane</keyword>
<feature type="domain" description="Major facilitator superfamily (MFS) profile" evidence="6">
    <location>
        <begin position="17"/>
        <end position="398"/>
    </location>
</feature>
<dbReference type="PANTHER" id="PTHR23508">
    <property type="entry name" value="CARBOXYLIC ACID TRANSPORTER PROTEIN HOMOLOG"/>
    <property type="match status" value="1"/>
</dbReference>
<feature type="transmembrane region" description="Helical" evidence="5">
    <location>
        <begin position="108"/>
        <end position="127"/>
    </location>
</feature>
<evidence type="ECO:0000256" key="1">
    <source>
        <dbReference type="ARBA" id="ARBA00004141"/>
    </source>
</evidence>
<feature type="transmembrane region" description="Helical" evidence="5">
    <location>
        <begin position="349"/>
        <end position="369"/>
    </location>
</feature>
<feature type="transmembrane region" description="Helical" evidence="5">
    <location>
        <begin position="375"/>
        <end position="394"/>
    </location>
</feature>
<gene>
    <name evidence="7" type="ORF">ABID16_004561</name>
</gene>
<proteinExistence type="predicted"/>
<dbReference type="RefSeq" id="WP_354558669.1">
    <property type="nucleotide sequence ID" value="NZ_JBEPMB010000014.1"/>
</dbReference>
<protein>
    <submittedName>
        <fullName evidence="7">AAHS family 4-hydroxybenzoate transporter-like MFS transporter</fullName>
    </submittedName>
</protein>
<dbReference type="Pfam" id="PF07690">
    <property type="entry name" value="MFS_1"/>
    <property type="match status" value="1"/>
</dbReference>
<organism evidence="7 8">
    <name type="scientific">Rhizobium aquaticum</name>
    <dbReference type="NCBI Taxonomy" id="1549636"/>
    <lineage>
        <taxon>Bacteria</taxon>
        <taxon>Pseudomonadati</taxon>
        <taxon>Pseudomonadota</taxon>
        <taxon>Alphaproteobacteria</taxon>
        <taxon>Hyphomicrobiales</taxon>
        <taxon>Rhizobiaceae</taxon>
        <taxon>Rhizobium/Agrobacterium group</taxon>
        <taxon>Rhizobium</taxon>
    </lineage>
</organism>
<comment type="caution">
    <text evidence="7">The sequence shown here is derived from an EMBL/GenBank/DDBJ whole genome shotgun (WGS) entry which is preliminary data.</text>
</comment>
<name>A0ABV2J624_9HYPH</name>
<evidence type="ECO:0000256" key="3">
    <source>
        <dbReference type="ARBA" id="ARBA00022989"/>
    </source>
</evidence>
<feature type="transmembrane region" description="Helical" evidence="5">
    <location>
        <begin position="20"/>
        <end position="42"/>
    </location>
</feature>